<dbReference type="SUPFAM" id="SSF51658">
    <property type="entry name" value="Xylose isomerase-like"/>
    <property type="match status" value="1"/>
</dbReference>
<dbReference type="Pfam" id="PF01261">
    <property type="entry name" value="AP_endonuc_2"/>
    <property type="match status" value="1"/>
</dbReference>
<evidence type="ECO:0000313" key="3">
    <source>
        <dbReference type="EMBL" id="MCW6512771.1"/>
    </source>
</evidence>
<proteinExistence type="predicted"/>
<sequence>MRFGASTFIWASPFGADSLYLIDKVKQLGFDLIEICIEDPATIDTDAIGDALNHHGVDALVCGAFGPNRDMSAENDAIRADAARYLRTCIDIAARLGSPTVSGPMYAGVGNTQMRDVAGRRAQRQRSVDGLSPLADYAAERGVKLAFEPLNRFETDLVNTVDQGLELIHEIGRNNVGFLLDTFHMNIEEKNIPDAIRRAGAHIFEFHACSSDRGTPGEDHLPWPQIVAALAEVTYTGPVVIEAFTPKIQEIARAVSLWRPLAESEDALASDGLANLRRVFG</sequence>
<dbReference type="RefSeq" id="WP_282589147.1">
    <property type="nucleotide sequence ID" value="NZ_JAMOIM010000064.1"/>
</dbReference>
<dbReference type="Proteomes" id="UP001165667">
    <property type="component" value="Unassembled WGS sequence"/>
</dbReference>
<feature type="domain" description="Xylose isomerase-like TIM barrel" evidence="2">
    <location>
        <begin position="22"/>
        <end position="255"/>
    </location>
</feature>
<dbReference type="PANTHER" id="PTHR43489:SF7">
    <property type="entry name" value="3-DEHYDRO-D-GULOSIDE 4-EPIMERASE-RELATED"/>
    <property type="match status" value="1"/>
</dbReference>
<evidence type="ECO:0000259" key="2">
    <source>
        <dbReference type="Pfam" id="PF01261"/>
    </source>
</evidence>
<dbReference type="AlphaFoldDB" id="A0AA41Z211"/>
<gene>
    <name evidence="3" type="ORF">M8523_33275</name>
</gene>
<keyword evidence="4" id="KW-1185">Reference proteome</keyword>
<dbReference type="PANTHER" id="PTHR43489">
    <property type="entry name" value="ISOMERASE"/>
    <property type="match status" value="1"/>
</dbReference>
<dbReference type="InterPro" id="IPR013022">
    <property type="entry name" value="Xyl_isomerase-like_TIM-brl"/>
</dbReference>
<accession>A0AA41Z211</accession>
<evidence type="ECO:0000313" key="4">
    <source>
        <dbReference type="Proteomes" id="UP001165667"/>
    </source>
</evidence>
<organism evidence="3 4">
    <name type="scientific">Lichenifustis flavocetrariae</name>
    <dbReference type="NCBI Taxonomy" id="2949735"/>
    <lineage>
        <taxon>Bacteria</taxon>
        <taxon>Pseudomonadati</taxon>
        <taxon>Pseudomonadota</taxon>
        <taxon>Alphaproteobacteria</taxon>
        <taxon>Hyphomicrobiales</taxon>
        <taxon>Lichenihabitantaceae</taxon>
        <taxon>Lichenifustis</taxon>
    </lineage>
</organism>
<dbReference type="GO" id="GO:0016853">
    <property type="term" value="F:isomerase activity"/>
    <property type="evidence" value="ECO:0007669"/>
    <property type="project" value="UniProtKB-KW"/>
</dbReference>
<dbReference type="InterPro" id="IPR036237">
    <property type="entry name" value="Xyl_isomerase-like_sf"/>
</dbReference>
<reference evidence="3" key="1">
    <citation type="submission" date="2022-05" db="EMBL/GenBank/DDBJ databases">
        <authorList>
            <person name="Pankratov T."/>
        </authorList>
    </citation>
    <scope>NUCLEOTIDE SEQUENCE</scope>
    <source>
        <strain evidence="3">BP6-180914</strain>
    </source>
</reference>
<protein>
    <submittedName>
        <fullName evidence="3">Sugar phosphate isomerase/epimerase</fullName>
    </submittedName>
</protein>
<dbReference type="EMBL" id="JAMOIM010000064">
    <property type="protein sequence ID" value="MCW6512771.1"/>
    <property type="molecule type" value="Genomic_DNA"/>
</dbReference>
<dbReference type="Gene3D" id="3.20.20.150">
    <property type="entry name" value="Divalent-metal-dependent TIM barrel enzymes"/>
    <property type="match status" value="1"/>
</dbReference>
<evidence type="ECO:0000256" key="1">
    <source>
        <dbReference type="ARBA" id="ARBA00023235"/>
    </source>
</evidence>
<name>A0AA41Z211_9HYPH</name>
<comment type="caution">
    <text evidence="3">The sequence shown here is derived from an EMBL/GenBank/DDBJ whole genome shotgun (WGS) entry which is preliminary data.</text>
</comment>
<dbReference type="InterPro" id="IPR050417">
    <property type="entry name" value="Sugar_Epim/Isomerase"/>
</dbReference>
<keyword evidence="1 3" id="KW-0413">Isomerase</keyword>